<reference evidence="1 2" key="1">
    <citation type="submission" date="2021-03" db="EMBL/GenBank/DDBJ databases">
        <title>Whole genome shotgun sequence of Actinoplanes toevensis NBRC 105298.</title>
        <authorList>
            <person name="Komaki H."/>
            <person name="Tamura T."/>
        </authorList>
    </citation>
    <scope>NUCLEOTIDE SEQUENCE [LARGE SCALE GENOMIC DNA]</scope>
    <source>
        <strain evidence="1 2">NBRC 105298</strain>
    </source>
</reference>
<dbReference type="AlphaFoldDB" id="A0A920BQL5"/>
<dbReference type="Proteomes" id="UP000677082">
    <property type="component" value="Unassembled WGS sequence"/>
</dbReference>
<organism evidence="1 2">
    <name type="scientific">Paractinoplanes toevensis</name>
    <dbReference type="NCBI Taxonomy" id="571911"/>
    <lineage>
        <taxon>Bacteria</taxon>
        <taxon>Bacillati</taxon>
        <taxon>Actinomycetota</taxon>
        <taxon>Actinomycetes</taxon>
        <taxon>Micromonosporales</taxon>
        <taxon>Micromonosporaceae</taxon>
        <taxon>Paractinoplanes</taxon>
    </lineage>
</organism>
<comment type="caution">
    <text evidence="1">The sequence shown here is derived from an EMBL/GenBank/DDBJ whole genome shotgun (WGS) entry which is preliminary data.</text>
</comment>
<name>A0A920BQL5_9ACTN</name>
<gene>
    <name evidence="1" type="ORF">Ato02nite_093220</name>
</gene>
<dbReference type="RefSeq" id="WP_213013167.1">
    <property type="nucleotide sequence ID" value="NZ_BOQN01000149.1"/>
</dbReference>
<keyword evidence="2" id="KW-1185">Reference proteome</keyword>
<sequence length="60" mass="6859">MDDVNHWRITLLALRGDLRSLRDWAERQLDGDADWQNVTEYMTAALDALIAGENPPTYPS</sequence>
<proteinExistence type="predicted"/>
<dbReference type="EMBL" id="BOQN01000149">
    <property type="protein sequence ID" value="GIM97529.1"/>
    <property type="molecule type" value="Genomic_DNA"/>
</dbReference>
<evidence type="ECO:0000313" key="2">
    <source>
        <dbReference type="Proteomes" id="UP000677082"/>
    </source>
</evidence>
<evidence type="ECO:0000313" key="1">
    <source>
        <dbReference type="EMBL" id="GIM97529.1"/>
    </source>
</evidence>
<accession>A0A920BQL5</accession>
<protein>
    <submittedName>
        <fullName evidence="1">Uncharacterized protein</fullName>
    </submittedName>
</protein>